<dbReference type="InterPro" id="IPR053967">
    <property type="entry name" value="LlgE_F_G-like_D1"/>
</dbReference>
<dbReference type="RefSeq" id="WP_100762535.1">
    <property type="nucleotide sequence ID" value="NZ_NPDS01000004.1"/>
</dbReference>
<dbReference type="Proteomes" id="UP000231879">
    <property type="component" value="Unassembled WGS sequence"/>
</dbReference>
<comment type="similarity">
    <text evidence="2">Belongs to the flagella basal body rod proteins family.</text>
</comment>
<evidence type="ECO:0000256" key="3">
    <source>
        <dbReference type="ARBA" id="ARBA00023143"/>
    </source>
</evidence>
<comment type="subcellular location">
    <subcellularLocation>
        <location evidence="1">Bacterial flagellum basal body</location>
    </subcellularLocation>
</comment>
<evidence type="ECO:0000256" key="2">
    <source>
        <dbReference type="ARBA" id="ARBA00009677"/>
    </source>
</evidence>
<dbReference type="PANTHER" id="PTHR30435">
    <property type="entry name" value="FLAGELLAR PROTEIN"/>
    <property type="match status" value="1"/>
</dbReference>
<proteinExistence type="inferred from homology"/>
<name>A0ABX4NK92_9LEPT</name>
<feature type="domain" description="Flagellar hook protein FlgE/F/G-like D1" evidence="4">
    <location>
        <begin position="77"/>
        <end position="129"/>
    </location>
</feature>
<organism evidence="5 6">
    <name type="scientific">Leptospira barantonii</name>
    <dbReference type="NCBI Taxonomy" id="2023184"/>
    <lineage>
        <taxon>Bacteria</taxon>
        <taxon>Pseudomonadati</taxon>
        <taxon>Spirochaetota</taxon>
        <taxon>Spirochaetia</taxon>
        <taxon>Leptospirales</taxon>
        <taxon>Leptospiraceae</taxon>
        <taxon>Leptospira</taxon>
    </lineage>
</organism>
<evidence type="ECO:0000256" key="1">
    <source>
        <dbReference type="ARBA" id="ARBA00004117"/>
    </source>
</evidence>
<comment type="caution">
    <text evidence="5">The sequence shown here is derived from an EMBL/GenBank/DDBJ whole genome shotgun (WGS) entry which is preliminary data.</text>
</comment>
<dbReference type="Pfam" id="PF22692">
    <property type="entry name" value="LlgE_F_G_D1"/>
    <property type="match status" value="1"/>
</dbReference>
<evidence type="ECO:0000313" key="6">
    <source>
        <dbReference type="Proteomes" id="UP000231879"/>
    </source>
</evidence>
<dbReference type="PANTHER" id="PTHR30435:SF1">
    <property type="entry name" value="FLAGELLAR HOOK PROTEIN FLGE"/>
    <property type="match status" value="1"/>
</dbReference>
<evidence type="ECO:0000259" key="4">
    <source>
        <dbReference type="Pfam" id="PF22692"/>
    </source>
</evidence>
<keyword evidence="6" id="KW-1185">Reference proteome</keyword>
<evidence type="ECO:0000313" key="5">
    <source>
        <dbReference type="EMBL" id="PJZ57230.1"/>
    </source>
</evidence>
<sequence>MKIRIFLLFYFAFFSSDLFSENLGLLEEYKLLHLDLSNFKTFGYKSYFNNKSNKAEAKINNLQGSLRRAKSRFSCGIVGFGFFKIKLSNGRIGYSRQCDLKVSKDRELINKQYSFFDKITIPHESDSITFRILFDRSISIKTSKNEELIIGKLKTYKINPKLLEYYKEGIYLPKSNEVIKDEELQDDQIFTSHIELSNCDLFPVLLRMYFILMTVNEKQIPNIEFKKELIRMQIMKIANENNQSKNEVTDESDENIIEHLDSAENQRLIFLENILPFIKHDY</sequence>
<gene>
    <name evidence="5" type="ORF">CH367_10885</name>
</gene>
<protein>
    <recommendedName>
        <fullName evidence="4">Flagellar hook protein FlgE/F/G-like D1 domain-containing protein</fullName>
    </recommendedName>
</protein>
<keyword evidence="3" id="KW-0975">Bacterial flagellum</keyword>
<accession>A0ABX4NK92</accession>
<reference evidence="5 6" key="1">
    <citation type="submission" date="2017-07" db="EMBL/GenBank/DDBJ databases">
        <title>Leptospira spp. isolated from tropical soils.</title>
        <authorList>
            <person name="Thibeaux R."/>
            <person name="Iraola G."/>
            <person name="Ferres I."/>
            <person name="Bierque E."/>
            <person name="Girault D."/>
            <person name="Soupe-Gilbert M.-E."/>
            <person name="Picardeau M."/>
            <person name="Goarant C."/>
        </authorList>
    </citation>
    <scope>NUCLEOTIDE SEQUENCE [LARGE SCALE GENOMIC DNA]</scope>
    <source>
        <strain evidence="5 6">FH4-C-A1</strain>
    </source>
</reference>
<dbReference type="EMBL" id="NPDS01000004">
    <property type="protein sequence ID" value="PJZ57230.1"/>
    <property type="molecule type" value="Genomic_DNA"/>
</dbReference>